<name>A0A1G7WU32_ANETH</name>
<reference evidence="8 9" key="1">
    <citation type="submission" date="2016-10" db="EMBL/GenBank/DDBJ databases">
        <authorList>
            <person name="de Groot N.N."/>
        </authorList>
    </citation>
    <scope>NUCLEOTIDE SEQUENCE [LARGE SCALE GENOMIC DNA]</scope>
    <source>
        <strain evidence="8 9">L 420-91</strain>
    </source>
</reference>
<evidence type="ECO:0000313" key="8">
    <source>
        <dbReference type="EMBL" id="SDG75457.1"/>
    </source>
</evidence>
<proteinExistence type="inferred from homology"/>
<evidence type="ECO:0000256" key="2">
    <source>
        <dbReference type="ARBA" id="ARBA00022741"/>
    </source>
</evidence>
<evidence type="ECO:0000256" key="4">
    <source>
        <dbReference type="ARBA" id="ARBA00022993"/>
    </source>
</evidence>
<dbReference type="FunFam" id="3.40.50.300:FF:000485">
    <property type="entry name" value="Dephospho-CoA kinase CAB5"/>
    <property type="match status" value="1"/>
</dbReference>
<dbReference type="EMBL" id="CP080764">
    <property type="protein sequence ID" value="QYY43459.1"/>
    <property type="molecule type" value="Genomic_DNA"/>
</dbReference>
<keyword evidence="5 8" id="KW-0418">Kinase</keyword>
<dbReference type="GO" id="GO:0005737">
    <property type="term" value="C:cytoplasm"/>
    <property type="evidence" value="ECO:0007669"/>
    <property type="project" value="UniProtKB-SubCell"/>
</dbReference>
<dbReference type="InterPro" id="IPR001977">
    <property type="entry name" value="Depp_CoAkinase"/>
</dbReference>
<evidence type="ECO:0000256" key="5">
    <source>
        <dbReference type="HAMAP-Rule" id="MF_00376"/>
    </source>
</evidence>
<organism evidence="8 9">
    <name type="scientific">Aneurinibacillus thermoaerophilus</name>
    <dbReference type="NCBI Taxonomy" id="143495"/>
    <lineage>
        <taxon>Bacteria</taxon>
        <taxon>Bacillati</taxon>
        <taxon>Bacillota</taxon>
        <taxon>Bacilli</taxon>
        <taxon>Bacillales</taxon>
        <taxon>Paenibacillaceae</taxon>
        <taxon>Aneurinibacillus group</taxon>
        <taxon>Aneurinibacillus</taxon>
    </lineage>
</organism>
<dbReference type="PANTHER" id="PTHR10695">
    <property type="entry name" value="DEPHOSPHO-COA KINASE-RELATED"/>
    <property type="match status" value="1"/>
</dbReference>
<keyword evidence="10" id="KW-1185">Reference proteome</keyword>
<feature type="binding site" evidence="5">
    <location>
        <begin position="10"/>
        <end position="15"/>
    </location>
    <ligand>
        <name>ATP</name>
        <dbReference type="ChEBI" id="CHEBI:30616"/>
    </ligand>
</feature>
<dbReference type="InterPro" id="IPR027417">
    <property type="entry name" value="P-loop_NTPase"/>
</dbReference>
<dbReference type="CDD" id="cd02022">
    <property type="entry name" value="DPCK"/>
    <property type="match status" value="1"/>
</dbReference>
<evidence type="ECO:0000256" key="6">
    <source>
        <dbReference type="NCBIfam" id="TIGR00152"/>
    </source>
</evidence>
<dbReference type="AlphaFoldDB" id="A0A1G7WU32"/>
<dbReference type="GO" id="GO:0005524">
    <property type="term" value="F:ATP binding"/>
    <property type="evidence" value="ECO:0007669"/>
    <property type="project" value="UniProtKB-UniRule"/>
</dbReference>
<gene>
    <name evidence="5 7" type="primary">coaE</name>
    <name evidence="7" type="ORF">K3F53_04215</name>
    <name evidence="8" type="ORF">SAMN04489735_1002131</name>
</gene>
<keyword evidence="5 7" id="KW-0808">Transferase</keyword>
<dbReference type="Proteomes" id="UP000198956">
    <property type="component" value="Unassembled WGS sequence"/>
</dbReference>
<protein>
    <recommendedName>
        <fullName evidence="5 6">Dephospho-CoA kinase</fullName>
        <ecNumber evidence="5 6">2.7.1.24</ecNumber>
    </recommendedName>
    <alternativeName>
        <fullName evidence="5">Dephosphocoenzyme A kinase</fullName>
    </alternativeName>
</protein>
<accession>A0A1G7WU32</accession>
<dbReference type="HAMAP" id="MF_00376">
    <property type="entry name" value="Dephospho_CoA_kinase"/>
    <property type="match status" value="1"/>
</dbReference>
<dbReference type="OrthoDB" id="9812943at2"/>
<dbReference type="PANTHER" id="PTHR10695:SF46">
    <property type="entry name" value="BIFUNCTIONAL COENZYME A SYNTHASE-RELATED"/>
    <property type="match status" value="1"/>
</dbReference>
<keyword evidence="3 5" id="KW-0067">ATP-binding</keyword>
<dbReference type="GO" id="GO:0015937">
    <property type="term" value="P:coenzyme A biosynthetic process"/>
    <property type="evidence" value="ECO:0007669"/>
    <property type="project" value="UniProtKB-UniRule"/>
</dbReference>
<dbReference type="NCBIfam" id="TIGR00152">
    <property type="entry name" value="dephospho-CoA kinase"/>
    <property type="match status" value="1"/>
</dbReference>
<comment type="similarity">
    <text evidence="1 5">Belongs to the CoaE family.</text>
</comment>
<sequence length="203" mass="22968">MIVGLTGGIACGKSTISRMLAERDARIIDADIIAREVVRPGEKAWSLIVERFGRGILLDSEEIDRVKLGSIVFADEKARLALNDIVHPAVRQRMRQLTQEAQEEGVSLIVLDIPLLYESKLEYMVEKVIVVYCTPEQQLERLIKRNGFSAEEARRRIASQMPVEEKKLRADYVIDNSGTLKETEEQVDELMEQLLSSDKGAKR</sequence>
<dbReference type="Proteomes" id="UP000826616">
    <property type="component" value="Chromosome"/>
</dbReference>
<evidence type="ECO:0000313" key="7">
    <source>
        <dbReference type="EMBL" id="QYY43459.1"/>
    </source>
</evidence>
<evidence type="ECO:0000313" key="9">
    <source>
        <dbReference type="Proteomes" id="UP000198956"/>
    </source>
</evidence>
<reference evidence="7 10" key="2">
    <citation type="submission" date="2021-08" db="EMBL/GenBank/DDBJ databases">
        <title>Complete genome sequence of the strain Aneurinibacillus thermoaerophilus CCM 8960.</title>
        <authorList>
            <person name="Musilova J."/>
            <person name="Kourilova X."/>
            <person name="Pernicova I."/>
            <person name="Bezdicek M."/>
            <person name="Lengerova M."/>
            <person name="Obruca S."/>
            <person name="Sedlar K."/>
        </authorList>
    </citation>
    <scope>NUCLEOTIDE SEQUENCE [LARGE SCALE GENOMIC DNA]</scope>
    <source>
        <strain evidence="7 10">CCM 8960</strain>
    </source>
</reference>
<comment type="pathway">
    <text evidence="5">Cofactor biosynthesis; coenzyme A biosynthesis; CoA from (R)-pantothenate: step 5/5.</text>
</comment>
<keyword evidence="2 5" id="KW-0547">Nucleotide-binding</keyword>
<comment type="catalytic activity">
    <reaction evidence="5">
        <text>3'-dephospho-CoA + ATP = ADP + CoA + H(+)</text>
        <dbReference type="Rhea" id="RHEA:18245"/>
        <dbReference type="ChEBI" id="CHEBI:15378"/>
        <dbReference type="ChEBI" id="CHEBI:30616"/>
        <dbReference type="ChEBI" id="CHEBI:57287"/>
        <dbReference type="ChEBI" id="CHEBI:57328"/>
        <dbReference type="ChEBI" id="CHEBI:456216"/>
        <dbReference type="EC" id="2.7.1.24"/>
    </reaction>
</comment>
<comment type="function">
    <text evidence="5">Catalyzes the phosphorylation of the 3'-hydroxyl group of dephosphocoenzyme A to form coenzyme A.</text>
</comment>
<keyword evidence="5" id="KW-0963">Cytoplasm</keyword>
<dbReference type="GO" id="GO:0004140">
    <property type="term" value="F:dephospho-CoA kinase activity"/>
    <property type="evidence" value="ECO:0007669"/>
    <property type="project" value="UniProtKB-UniRule"/>
</dbReference>
<keyword evidence="4 5" id="KW-0173">Coenzyme A biosynthesis</keyword>
<dbReference type="PROSITE" id="PS51219">
    <property type="entry name" value="DPCK"/>
    <property type="match status" value="1"/>
</dbReference>
<evidence type="ECO:0000256" key="3">
    <source>
        <dbReference type="ARBA" id="ARBA00022840"/>
    </source>
</evidence>
<evidence type="ECO:0000313" key="10">
    <source>
        <dbReference type="Proteomes" id="UP000826616"/>
    </source>
</evidence>
<dbReference type="Pfam" id="PF01121">
    <property type="entry name" value="CoaE"/>
    <property type="match status" value="1"/>
</dbReference>
<dbReference type="RefSeq" id="WP_091259782.1">
    <property type="nucleotide sequence ID" value="NZ_CP080764.1"/>
</dbReference>
<comment type="subcellular location">
    <subcellularLocation>
        <location evidence="5">Cytoplasm</location>
    </subcellularLocation>
</comment>
<dbReference type="SUPFAM" id="SSF52540">
    <property type="entry name" value="P-loop containing nucleoside triphosphate hydrolases"/>
    <property type="match status" value="1"/>
</dbReference>
<evidence type="ECO:0000256" key="1">
    <source>
        <dbReference type="ARBA" id="ARBA00009018"/>
    </source>
</evidence>
<dbReference type="EC" id="2.7.1.24" evidence="5 6"/>
<dbReference type="EMBL" id="FNDE01000002">
    <property type="protein sequence ID" value="SDG75457.1"/>
    <property type="molecule type" value="Genomic_DNA"/>
</dbReference>
<dbReference type="Gene3D" id="3.40.50.300">
    <property type="entry name" value="P-loop containing nucleotide triphosphate hydrolases"/>
    <property type="match status" value="1"/>
</dbReference>
<dbReference type="UniPathway" id="UPA00241">
    <property type="reaction ID" value="UER00356"/>
</dbReference>
<dbReference type="GeneID" id="97140564"/>